<evidence type="ECO:0000313" key="2">
    <source>
        <dbReference type="EMBL" id="CDO71031.1"/>
    </source>
</evidence>
<accession>A0A060S9X2</accession>
<dbReference type="EMBL" id="CCBP010000097">
    <property type="protein sequence ID" value="CDO71031.1"/>
    <property type="molecule type" value="Genomic_DNA"/>
</dbReference>
<comment type="caution">
    <text evidence="2">The sequence shown here is derived from an EMBL/GenBank/DDBJ whole genome shotgun (WGS) entry which is preliminary data.</text>
</comment>
<dbReference type="AlphaFoldDB" id="A0A060S9X2"/>
<feature type="domain" description="DUF6699" evidence="1">
    <location>
        <begin position="12"/>
        <end position="94"/>
    </location>
</feature>
<name>A0A060S9X2_PYCCI</name>
<reference evidence="2" key="1">
    <citation type="submission" date="2014-01" db="EMBL/GenBank/DDBJ databases">
        <title>The genome of the white-rot fungus Pycnoporus cinnabarinus: a basidiomycete model with a versatile arsenal for lignocellulosic biomass breakdown.</title>
        <authorList>
            <person name="Levasseur A."/>
            <person name="Lomascolo A."/>
            <person name="Ruiz-Duenas F.J."/>
            <person name="Uzan E."/>
            <person name="Piumi F."/>
            <person name="Kues U."/>
            <person name="Ram A.F.J."/>
            <person name="Murat C."/>
            <person name="Haon M."/>
            <person name="Benoit I."/>
            <person name="Arfi Y."/>
            <person name="Chevret D."/>
            <person name="Drula E."/>
            <person name="Kwon M.J."/>
            <person name="Gouret P."/>
            <person name="Lesage-Meessen L."/>
            <person name="Lombard V."/>
            <person name="Mariette J."/>
            <person name="Noirot C."/>
            <person name="Park J."/>
            <person name="Patyshakuliyeva A."/>
            <person name="Wieneger R.A.B."/>
            <person name="Wosten H.A.B."/>
            <person name="Martin F."/>
            <person name="Coutinho P.M."/>
            <person name="de Vries R."/>
            <person name="Martinez A.T."/>
            <person name="Klopp C."/>
            <person name="Pontarotti P."/>
            <person name="Henrissat B."/>
            <person name="Record E."/>
        </authorList>
    </citation>
    <scope>NUCLEOTIDE SEQUENCE [LARGE SCALE GENOMIC DNA]</scope>
    <source>
        <strain evidence="2">BRFM137</strain>
    </source>
</reference>
<sequence length="118" mass="13343">MVPHSSSRSVAEPYVSIWDVLITLYKYLRMPIDPTAYKRLSSEEKDALHRSAADRARRKSPGWLSGADHYAAGSVIQNVDLLGERRSFLGIRVAQQQDLPQGKRFGEVFVVELGKIWT</sequence>
<dbReference type="Proteomes" id="UP000029665">
    <property type="component" value="Unassembled WGS sequence"/>
</dbReference>
<proteinExistence type="predicted"/>
<evidence type="ECO:0000259" key="1">
    <source>
        <dbReference type="Pfam" id="PF20415"/>
    </source>
</evidence>
<dbReference type="Pfam" id="PF20415">
    <property type="entry name" value="DUF6699"/>
    <property type="match status" value="1"/>
</dbReference>
<keyword evidence="3" id="KW-1185">Reference proteome</keyword>
<evidence type="ECO:0000313" key="3">
    <source>
        <dbReference type="Proteomes" id="UP000029665"/>
    </source>
</evidence>
<protein>
    <recommendedName>
        <fullName evidence="1">DUF6699 domain-containing protein</fullName>
    </recommendedName>
</protein>
<dbReference type="InterPro" id="IPR046522">
    <property type="entry name" value="DUF6699"/>
</dbReference>
<organism evidence="2 3">
    <name type="scientific">Pycnoporus cinnabarinus</name>
    <name type="common">Cinnabar-red polypore</name>
    <name type="synonym">Trametes cinnabarina</name>
    <dbReference type="NCBI Taxonomy" id="5643"/>
    <lineage>
        <taxon>Eukaryota</taxon>
        <taxon>Fungi</taxon>
        <taxon>Dikarya</taxon>
        <taxon>Basidiomycota</taxon>
        <taxon>Agaricomycotina</taxon>
        <taxon>Agaricomycetes</taxon>
        <taxon>Polyporales</taxon>
        <taxon>Polyporaceae</taxon>
        <taxon>Trametes</taxon>
    </lineage>
</organism>
<gene>
    <name evidence="2" type="ORF">BN946_scf184844.g35</name>
</gene>
<dbReference type="HOGENOM" id="CLU_2074326_0_0_1"/>
<dbReference type="OrthoDB" id="2783256at2759"/>